<dbReference type="InterPro" id="IPR002173">
    <property type="entry name" value="Carboh/pur_kinase_PfkB_CS"/>
</dbReference>
<reference evidence="5 6" key="1">
    <citation type="journal article" date="2012" name="J. Bacteriol.">
        <title>Complete Genome Sequence of Burkholderia phenoliruptrix BR3459a (CLA1), a Heat-Tolerant, Nitrogen-Fixing Symbiont of Mimosa flocculosa.</title>
        <authorList>
            <person name="de Oliveira Cunha C."/>
            <person name="Goda Zuleta L.F."/>
            <person name="Paula de Almeida L.G."/>
            <person name="Prioli Ciapina L."/>
            <person name="Lustrino Borges W."/>
            <person name="Pitard R.M."/>
            <person name="Baldani J.I."/>
            <person name="Straliotto R."/>
            <person name="de Faria S.M."/>
            <person name="Hungria M."/>
            <person name="Sousa Cavada B."/>
            <person name="Mercante F.M."/>
            <person name="Ribeiro de Vasconcelos A.T."/>
        </authorList>
    </citation>
    <scope>NUCLEOTIDE SEQUENCE [LARGE SCALE GENOMIC DNA]</scope>
    <source>
        <strain evidence="5 6">BR3459a</strain>
    </source>
</reference>
<comment type="similarity">
    <text evidence="1">Belongs to the carbohydrate kinase PfkB family.</text>
</comment>
<dbReference type="GO" id="GO:0016301">
    <property type="term" value="F:kinase activity"/>
    <property type="evidence" value="ECO:0007669"/>
    <property type="project" value="UniProtKB-KW"/>
</dbReference>
<evidence type="ECO:0000259" key="4">
    <source>
        <dbReference type="Pfam" id="PF00294"/>
    </source>
</evidence>
<dbReference type="Proteomes" id="UP000010105">
    <property type="component" value="Chromosome 1"/>
</dbReference>
<dbReference type="InterPro" id="IPR050306">
    <property type="entry name" value="PfkB_Carbo_kinase"/>
</dbReference>
<dbReference type="InterPro" id="IPR011611">
    <property type="entry name" value="PfkB_dom"/>
</dbReference>
<dbReference type="PATRIC" id="fig|1229205.11.peg.2109"/>
<organism evidence="5 6">
    <name type="scientific">Paraburkholderia phenoliruptrix BR3459a</name>
    <dbReference type="NCBI Taxonomy" id="1229205"/>
    <lineage>
        <taxon>Bacteria</taxon>
        <taxon>Pseudomonadati</taxon>
        <taxon>Pseudomonadota</taxon>
        <taxon>Betaproteobacteria</taxon>
        <taxon>Burkholderiales</taxon>
        <taxon>Burkholderiaceae</taxon>
        <taxon>Paraburkholderia</taxon>
    </lineage>
</organism>
<gene>
    <name evidence="5" type="ORF">BUPH_06791</name>
</gene>
<dbReference type="SUPFAM" id="SSF53613">
    <property type="entry name" value="Ribokinase-like"/>
    <property type="match status" value="1"/>
</dbReference>
<evidence type="ECO:0000256" key="3">
    <source>
        <dbReference type="ARBA" id="ARBA00022777"/>
    </source>
</evidence>
<dbReference type="InterPro" id="IPR029056">
    <property type="entry name" value="Ribokinase-like"/>
</dbReference>
<protein>
    <submittedName>
        <fullName evidence="5">Fructokinase</fullName>
    </submittedName>
</protein>
<evidence type="ECO:0000313" key="6">
    <source>
        <dbReference type="Proteomes" id="UP000010105"/>
    </source>
</evidence>
<dbReference type="EMBL" id="CP003863">
    <property type="protein sequence ID" value="AFT85974.1"/>
    <property type="molecule type" value="Genomic_DNA"/>
</dbReference>
<accession>K0DRB5</accession>
<dbReference type="HOGENOM" id="CLU_065527_0_0_4"/>
<keyword evidence="3 5" id="KW-0418">Kinase</keyword>
<dbReference type="Gene3D" id="3.40.1190.20">
    <property type="match status" value="1"/>
</dbReference>
<evidence type="ECO:0000313" key="5">
    <source>
        <dbReference type="EMBL" id="AFT85974.1"/>
    </source>
</evidence>
<dbReference type="STRING" id="1229205.BUPH_06791"/>
<evidence type="ECO:0000256" key="2">
    <source>
        <dbReference type="ARBA" id="ARBA00022679"/>
    </source>
</evidence>
<dbReference type="PANTHER" id="PTHR43085">
    <property type="entry name" value="HEXOKINASE FAMILY MEMBER"/>
    <property type="match status" value="1"/>
</dbReference>
<dbReference type="KEGG" id="bpx:BUPH_06791"/>
<dbReference type="AlphaFoldDB" id="K0DRB5"/>
<keyword evidence="2" id="KW-0808">Transferase</keyword>
<name>K0DRB5_9BURK</name>
<dbReference type="PROSITE" id="PS00584">
    <property type="entry name" value="PFKB_KINASES_2"/>
    <property type="match status" value="1"/>
</dbReference>
<dbReference type="PANTHER" id="PTHR43085:SF57">
    <property type="entry name" value="CARBOHYDRATE KINASE PFKB DOMAIN-CONTAINING PROTEIN"/>
    <property type="match status" value="1"/>
</dbReference>
<sequence length="347" mass="38445">MLALDVLLNEGKTGSRAELGGSAGNVLAILAFLGWSSVPVARLGTDVAGSRIRREFEFLHADTRFIKYEQQARTPVVYQWPGDDQRTHKFSFSCPFCGQKRGFSAEADDAHCHTVLKLIERSDVFYFDRVTSWSLSLAENYRKRGALVVFEPSAMNVEPSAFQRAIDSCHVLKYADERIDELGVFDCTKVDVIIQTLGAEGLRFKASGVPQGSWQTLSAFRVPRVIDTAGAGDWCTAGLLHSLQKAGASARLDAALLSKALRFGQALAALNCMHAGARGLAQQGARERLEELANFMDHREREEVSLTREWQEFCEKVPQTDWTKQRCTRSQDLPAPSARLCCEPLGV</sequence>
<proteinExistence type="inferred from homology"/>
<feature type="domain" description="Carbohydrate kinase PfkB" evidence="4">
    <location>
        <begin position="18"/>
        <end position="278"/>
    </location>
</feature>
<evidence type="ECO:0000256" key="1">
    <source>
        <dbReference type="ARBA" id="ARBA00010688"/>
    </source>
</evidence>
<dbReference type="eggNOG" id="COG0524">
    <property type="taxonomic scope" value="Bacteria"/>
</dbReference>
<dbReference type="Pfam" id="PF00294">
    <property type="entry name" value="PfkB"/>
    <property type="match status" value="1"/>
</dbReference>